<sequence>MSTKLFTTVLLAAGLAAGKPVANYRSLQDLTTRQSAPARANVCAAPSSGMVSALAALENKGLGEVPQVKAENFVFGVDNGREVEALRDLKGDVAAQELVLQQVNRALLADQRENAAEKELDNVLRAIALAKEEPEKSTVLQVINVVIVRRDAAVQVNGREERRKLDAELFKQEALVANRGKRETKTVIVHDTRTLTATDAPAATGAANLAKITGVPVAAKTRDVVLLDAKPTHAPVIEDPAALLRKELEAALLDRQKDENRENDARLNLELAALKGEKADERDELKEVAEDKDDKKVNDDEAERLKELELEREREEQLKEEQLKEEQLKEEQLKEEQDKLKAEQELKDQQKNEEERKKAEQELRDQEQEKKDAEQLKKDAEQRELDQERKEAEELAKAEQDKKDAEKLAKAEQDEEEKAKKEAEEKARKDAEEKARKEAEDKAKKDAEEKAKKDAEKAKKDAEEKARREAEEKARREAEEKARKEAEDKALADAEAKKEAEEKARADAEAKKQADAKAKQDAEEKARKEAEEKAKAQM</sequence>
<feature type="region of interest" description="Disordered" evidence="1">
    <location>
        <begin position="279"/>
        <end position="538"/>
    </location>
</feature>
<feature type="signal peptide" evidence="2">
    <location>
        <begin position="1"/>
        <end position="18"/>
    </location>
</feature>
<protein>
    <submittedName>
        <fullName evidence="3">Uncharacterized protein</fullName>
    </submittedName>
</protein>
<evidence type="ECO:0000256" key="2">
    <source>
        <dbReference type="SAM" id="SignalP"/>
    </source>
</evidence>
<feature type="chain" id="PRO_5040180643" evidence="2">
    <location>
        <begin position="19"/>
        <end position="538"/>
    </location>
</feature>
<name>A0A9P4T9A7_CURKU</name>
<keyword evidence="4" id="KW-1185">Reference proteome</keyword>
<proteinExistence type="predicted"/>
<evidence type="ECO:0000313" key="3">
    <source>
        <dbReference type="EMBL" id="KAF2997996.1"/>
    </source>
</evidence>
<dbReference type="AlphaFoldDB" id="A0A9P4T9A7"/>
<evidence type="ECO:0000313" key="4">
    <source>
        <dbReference type="Proteomes" id="UP000801428"/>
    </source>
</evidence>
<evidence type="ECO:0000256" key="1">
    <source>
        <dbReference type="SAM" id="MobiDB-lite"/>
    </source>
</evidence>
<organism evidence="3 4">
    <name type="scientific">Curvularia kusanoi</name>
    <name type="common">Cochliobolus kusanoi</name>
    <dbReference type="NCBI Taxonomy" id="90978"/>
    <lineage>
        <taxon>Eukaryota</taxon>
        <taxon>Fungi</taxon>
        <taxon>Dikarya</taxon>
        <taxon>Ascomycota</taxon>
        <taxon>Pezizomycotina</taxon>
        <taxon>Dothideomycetes</taxon>
        <taxon>Pleosporomycetidae</taxon>
        <taxon>Pleosporales</taxon>
        <taxon>Pleosporineae</taxon>
        <taxon>Pleosporaceae</taxon>
        <taxon>Curvularia</taxon>
    </lineage>
</organism>
<reference evidence="3" key="1">
    <citation type="submission" date="2019-04" db="EMBL/GenBank/DDBJ databases">
        <title>Sequencing of skin fungus with MAO and IRED activity.</title>
        <authorList>
            <person name="Marsaioli A.J."/>
            <person name="Bonatto J.M.C."/>
            <person name="Reis Junior O."/>
        </authorList>
    </citation>
    <scope>NUCLEOTIDE SEQUENCE</scope>
    <source>
        <strain evidence="3">30M1</strain>
    </source>
</reference>
<gene>
    <name evidence="3" type="ORF">E8E13_007024</name>
</gene>
<dbReference type="EMBL" id="SWKU01000021">
    <property type="protein sequence ID" value="KAF2997996.1"/>
    <property type="molecule type" value="Genomic_DNA"/>
</dbReference>
<comment type="caution">
    <text evidence="3">The sequence shown here is derived from an EMBL/GenBank/DDBJ whole genome shotgun (WGS) entry which is preliminary data.</text>
</comment>
<accession>A0A9P4T9A7</accession>
<dbReference type="Proteomes" id="UP000801428">
    <property type="component" value="Unassembled WGS sequence"/>
</dbReference>
<dbReference type="OrthoDB" id="3933243at2759"/>
<keyword evidence="2" id="KW-0732">Signal</keyword>